<dbReference type="InterPro" id="IPR008271">
    <property type="entry name" value="Ser/Thr_kinase_AS"/>
</dbReference>
<dbReference type="FunFam" id="1.10.510.10:FF:000028">
    <property type="entry name" value="serine/threonine-protein kinase D6PK-like"/>
    <property type="match status" value="1"/>
</dbReference>
<evidence type="ECO:0000313" key="12">
    <source>
        <dbReference type="EMBL" id="KAG6570494.1"/>
    </source>
</evidence>
<evidence type="ECO:0000313" key="13">
    <source>
        <dbReference type="Proteomes" id="UP000685013"/>
    </source>
</evidence>
<feature type="compositionally biased region" description="Basic and acidic residues" evidence="10">
    <location>
        <begin position="434"/>
        <end position="445"/>
    </location>
</feature>
<keyword evidence="6 12" id="KW-0418">Kinase</keyword>
<feature type="compositionally biased region" description="Polar residues" evidence="10">
    <location>
        <begin position="266"/>
        <end position="279"/>
    </location>
</feature>
<dbReference type="GO" id="GO:0004674">
    <property type="term" value="F:protein serine/threonine kinase activity"/>
    <property type="evidence" value="ECO:0007669"/>
    <property type="project" value="UniProtKB-KW"/>
</dbReference>
<dbReference type="AlphaFoldDB" id="A0AAV6LUJ7"/>
<evidence type="ECO:0000256" key="6">
    <source>
        <dbReference type="ARBA" id="ARBA00022777"/>
    </source>
</evidence>
<accession>A0AAV6LUJ7</accession>
<keyword evidence="5" id="KW-0547">Nucleotide-binding</keyword>
<dbReference type="FunFam" id="1.10.510.10:FF:000020">
    <property type="entry name" value="serine/threonine-protein kinase D6PK-like"/>
    <property type="match status" value="1"/>
</dbReference>
<dbReference type="GO" id="GO:0005524">
    <property type="term" value="F:ATP binding"/>
    <property type="evidence" value="ECO:0007669"/>
    <property type="project" value="UniProtKB-KW"/>
</dbReference>
<evidence type="ECO:0000256" key="3">
    <source>
        <dbReference type="ARBA" id="ARBA00022527"/>
    </source>
</evidence>
<feature type="domain" description="Protein kinase" evidence="11">
    <location>
        <begin position="558"/>
        <end position="861"/>
    </location>
</feature>
<keyword evidence="4" id="KW-0808">Transferase</keyword>
<keyword evidence="13" id="KW-1185">Reference proteome</keyword>
<evidence type="ECO:0000256" key="5">
    <source>
        <dbReference type="ARBA" id="ARBA00022741"/>
    </source>
</evidence>
<evidence type="ECO:0000259" key="11">
    <source>
        <dbReference type="PROSITE" id="PS50011"/>
    </source>
</evidence>
<name>A0AAV6LUJ7_9ROSI</name>
<dbReference type="Pfam" id="PF00069">
    <property type="entry name" value="Pkinase"/>
    <property type="match status" value="2"/>
</dbReference>
<feature type="compositionally biased region" description="Basic and acidic residues" evidence="10">
    <location>
        <begin position="487"/>
        <end position="497"/>
    </location>
</feature>
<dbReference type="PROSITE" id="PS00108">
    <property type="entry name" value="PROTEIN_KINASE_ST"/>
    <property type="match status" value="1"/>
</dbReference>
<dbReference type="EMBL" id="JAGKQH010000020">
    <property type="protein sequence ID" value="KAG6570494.1"/>
    <property type="molecule type" value="Genomic_DNA"/>
</dbReference>
<comment type="caution">
    <text evidence="12">The sequence shown here is derived from an EMBL/GenBank/DDBJ whole genome shotgun (WGS) entry which is preliminary data.</text>
</comment>
<organism evidence="12 13">
    <name type="scientific">Cucurbita argyrosperma subsp. sororia</name>
    <dbReference type="NCBI Taxonomy" id="37648"/>
    <lineage>
        <taxon>Eukaryota</taxon>
        <taxon>Viridiplantae</taxon>
        <taxon>Streptophyta</taxon>
        <taxon>Embryophyta</taxon>
        <taxon>Tracheophyta</taxon>
        <taxon>Spermatophyta</taxon>
        <taxon>Magnoliopsida</taxon>
        <taxon>eudicotyledons</taxon>
        <taxon>Gunneridae</taxon>
        <taxon>Pentapetalae</taxon>
        <taxon>rosids</taxon>
        <taxon>fabids</taxon>
        <taxon>Cucurbitales</taxon>
        <taxon>Cucurbitaceae</taxon>
        <taxon>Cucurbiteae</taxon>
        <taxon>Cucurbita</taxon>
    </lineage>
</organism>
<dbReference type="Proteomes" id="UP000685013">
    <property type="component" value="Chromosome 20"/>
</dbReference>
<evidence type="ECO:0000256" key="2">
    <source>
        <dbReference type="ARBA" id="ARBA00012513"/>
    </source>
</evidence>
<reference evidence="12 13" key="1">
    <citation type="journal article" date="2021" name="Hortic Res">
        <title>The domestication of Cucurbita argyrosperma as revealed by the genome of its wild relative.</title>
        <authorList>
            <person name="Barrera-Redondo J."/>
            <person name="Sanchez-de la Vega G."/>
            <person name="Aguirre-Liguori J.A."/>
            <person name="Castellanos-Morales G."/>
            <person name="Gutierrez-Guerrero Y.T."/>
            <person name="Aguirre-Dugua X."/>
            <person name="Aguirre-Planter E."/>
            <person name="Tenaillon M.I."/>
            <person name="Lira-Saade R."/>
            <person name="Eguiarte L.E."/>
        </authorList>
    </citation>
    <scope>NUCLEOTIDE SEQUENCE [LARGE SCALE GENOMIC DNA]</scope>
    <source>
        <strain evidence="12">JBR-2021</strain>
    </source>
</reference>
<dbReference type="PANTHER" id="PTHR45637">
    <property type="entry name" value="FLIPPASE KINASE 1-RELATED"/>
    <property type="match status" value="1"/>
</dbReference>
<comment type="catalytic activity">
    <reaction evidence="9">
        <text>L-seryl-[protein] + ATP = O-phospho-L-seryl-[protein] + ADP + H(+)</text>
        <dbReference type="Rhea" id="RHEA:17989"/>
        <dbReference type="Rhea" id="RHEA-COMP:9863"/>
        <dbReference type="Rhea" id="RHEA-COMP:11604"/>
        <dbReference type="ChEBI" id="CHEBI:15378"/>
        <dbReference type="ChEBI" id="CHEBI:29999"/>
        <dbReference type="ChEBI" id="CHEBI:30616"/>
        <dbReference type="ChEBI" id="CHEBI:83421"/>
        <dbReference type="ChEBI" id="CHEBI:456216"/>
        <dbReference type="EC" id="2.7.11.1"/>
    </reaction>
</comment>
<protein>
    <recommendedName>
        <fullName evidence="2">non-specific serine/threonine protein kinase</fullName>
        <ecNumber evidence="2">2.7.11.1</ecNumber>
    </recommendedName>
</protein>
<dbReference type="FunFam" id="3.30.200.20:FF:000032">
    <property type="entry name" value="Serine/threonine-protein kinase D6PK-like"/>
    <property type="match status" value="1"/>
</dbReference>
<feature type="region of interest" description="Disordered" evidence="10">
    <location>
        <begin position="429"/>
        <end position="530"/>
    </location>
</feature>
<evidence type="ECO:0000256" key="9">
    <source>
        <dbReference type="ARBA" id="ARBA00048679"/>
    </source>
</evidence>
<feature type="compositionally biased region" description="Low complexity" evidence="10">
    <location>
        <begin position="500"/>
        <end position="529"/>
    </location>
</feature>
<evidence type="ECO:0000256" key="7">
    <source>
        <dbReference type="ARBA" id="ARBA00022840"/>
    </source>
</evidence>
<evidence type="ECO:0000256" key="4">
    <source>
        <dbReference type="ARBA" id="ARBA00022679"/>
    </source>
</evidence>
<feature type="region of interest" description="Disordered" evidence="10">
    <location>
        <begin position="253"/>
        <end position="285"/>
    </location>
</feature>
<sequence>MDYTTKFCENCLFDNSNLRLCLQILTDSQRETLPFGCFCFIGSLQISACLCIKLDLRCDSCIWIINVLAKATSFLSLSIVIPQKMTTLASTSEIVESTEEIDAEKAGTSYMLDVGKRFSIEDDINHLFQAIDIRTLRKRAGQQREVDKDALRKSAMKRPVRVGSSHMAGIGISEPASLKQALRGLCISQAAEMAASKRLTRLVGSPRISEAGTIKRLYRAVVVEANGSGVPVNESRANLVEISIVSERIMSTSQNKMPESLHKTQTDISNQGAESSSFKDTGVSEEASVDRVMSKDLVVNMATEATSLKAPGEVEKLKSPSLTPTGEKDLAVNSMAISSTEDLTKDSVPKKEERGTMRCLSSLSSSGSVVKLNKSAFNNTRFIKPIFRSKSFVKKKAKLEPNSSPSVFDGCTEKLDTDLGPIAEKSENQMTENAQHHESKEEDKGYSVSSSITLGTEVNGNVVSTESSRPGTSLNCCNRNRPTIMPFDERSRSREKGMFSQSSKSSIGECSSSPSISGESILSGSSRSGVRPHMSKDLKWEAILHLQDQHKFLGLRNFKLLRRLGLGDIGTVYLSELCGSSCLFAIKVMDKEFLASRKKILRAQTEREILQMLDHPFLPTLYAHFETDKHSCLVMDYCPGGDLHVLRQKQPCKSFSERAVRFYVAEVLLALEYLHMLGVVYRDLKPENVLVREDGHIMLTDFDLSLRCSFNPTLLQSSSPVVESTKRTLNPCDESSCIDPFCLHPSWQLIVEPTGARSNSFVGTHEYLAPEIVKGDSHGSAVDWWTYGIFLFELLYGKTPFKGSGNEDTLANIVSQPLKFPDCPIVSFHARDLIRCLLAKEPENRLGSTKGAIEIKQHPFFEGLNWALIRCAAPPELPKFFDGGTGAMPMDSGESTKRRDLENMEADAAIFDLF</sequence>
<comment type="similarity">
    <text evidence="1">Belongs to the protein kinase superfamily. AGC Ser/Thr protein kinase family.</text>
</comment>
<feature type="non-terminal residue" evidence="12">
    <location>
        <position position="1"/>
    </location>
</feature>
<evidence type="ECO:0000256" key="1">
    <source>
        <dbReference type="ARBA" id="ARBA00009903"/>
    </source>
</evidence>
<dbReference type="CDD" id="cd05574">
    <property type="entry name" value="STKc_phototropin_like"/>
    <property type="match status" value="1"/>
</dbReference>
<dbReference type="PROSITE" id="PS50011">
    <property type="entry name" value="PROTEIN_KINASE_DOM"/>
    <property type="match status" value="1"/>
</dbReference>
<comment type="catalytic activity">
    <reaction evidence="8">
        <text>L-threonyl-[protein] + ATP = O-phospho-L-threonyl-[protein] + ADP + H(+)</text>
        <dbReference type="Rhea" id="RHEA:46608"/>
        <dbReference type="Rhea" id="RHEA-COMP:11060"/>
        <dbReference type="Rhea" id="RHEA-COMP:11605"/>
        <dbReference type="ChEBI" id="CHEBI:15378"/>
        <dbReference type="ChEBI" id="CHEBI:30013"/>
        <dbReference type="ChEBI" id="CHEBI:30616"/>
        <dbReference type="ChEBI" id="CHEBI:61977"/>
        <dbReference type="ChEBI" id="CHEBI:456216"/>
        <dbReference type="EC" id="2.7.11.1"/>
    </reaction>
</comment>
<proteinExistence type="inferred from homology"/>
<dbReference type="EC" id="2.7.11.1" evidence="2"/>
<keyword evidence="3" id="KW-0723">Serine/threonine-protein kinase</keyword>
<dbReference type="SMART" id="SM00220">
    <property type="entry name" value="S_TKc"/>
    <property type="match status" value="1"/>
</dbReference>
<keyword evidence="7" id="KW-0067">ATP-binding</keyword>
<gene>
    <name evidence="12" type="primary">KIPK1</name>
    <name evidence="12" type="ORF">SDJN03_29409</name>
</gene>
<feature type="compositionally biased region" description="Polar residues" evidence="10">
    <location>
        <begin position="447"/>
        <end position="481"/>
    </location>
</feature>
<dbReference type="InterPro" id="IPR000719">
    <property type="entry name" value="Prot_kinase_dom"/>
</dbReference>
<evidence type="ECO:0000256" key="8">
    <source>
        <dbReference type="ARBA" id="ARBA00047899"/>
    </source>
</evidence>
<evidence type="ECO:0000256" key="10">
    <source>
        <dbReference type="SAM" id="MobiDB-lite"/>
    </source>
</evidence>